<dbReference type="GeneID" id="8855088"/>
<dbReference type="Proteomes" id="UP000006671">
    <property type="component" value="Unassembled WGS sequence"/>
</dbReference>
<evidence type="ECO:0000313" key="4">
    <source>
        <dbReference type="Proteomes" id="UP000006671"/>
    </source>
</evidence>
<accession>D2VMQ8</accession>
<feature type="transmembrane region" description="Helical" evidence="2">
    <location>
        <begin position="156"/>
        <end position="176"/>
    </location>
</feature>
<proteinExistence type="predicted"/>
<keyword evidence="2" id="KW-0812">Transmembrane</keyword>
<organism evidence="4">
    <name type="scientific">Naegleria gruberi</name>
    <name type="common">Amoeba</name>
    <dbReference type="NCBI Taxonomy" id="5762"/>
    <lineage>
        <taxon>Eukaryota</taxon>
        <taxon>Discoba</taxon>
        <taxon>Heterolobosea</taxon>
        <taxon>Tetramitia</taxon>
        <taxon>Eutetramitia</taxon>
        <taxon>Vahlkampfiidae</taxon>
        <taxon>Naegleria</taxon>
    </lineage>
</organism>
<name>D2VMQ8_NAEGR</name>
<keyword evidence="4" id="KW-1185">Reference proteome</keyword>
<sequence length="273" mass="30850">MDTQQQQITEMINDLNDKKAEISAKVEKVQENIQKVNNFIEDNQENIQKGIETANKVVDTVNTVLEKKEEIEKKLNDMQEDLKIKATNTLNAIGLNIAGKVAEKYKLKSLPEMMNSIQNIIPPAVLYGSVMRKPMLTQFGTMIPGFSVPFETIELIASYAFLGLLPFALFVSFMATQQKAKVDDELAKSNGSIRRHKKIAMLMSILRASLCGLAYTCYELFVGQVPTEMVFVKSYLPYMAFATFTSITGYEWLDAKIDDLAYKYLPSLVKKEE</sequence>
<dbReference type="EMBL" id="GG738883">
    <property type="protein sequence ID" value="EFC41776.1"/>
    <property type="molecule type" value="Genomic_DNA"/>
</dbReference>
<protein>
    <submittedName>
        <fullName evidence="3">Predicted protein</fullName>
    </submittedName>
</protein>
<keyword evidence="2" id="KW-0472">Membrane</keyword>
<dbReference type="VEuPathDB" id="AmoebaDB:NAEGRDRAFT_50828"/>
<evidence type="ECO:0000256" key="2">
    <source>
        <dbReference type="SAM" id="Phobius"/>
    </source>
</evidence>
<evidence type="ECO:0000313" key="3">
    <source>
        <dbReference type="EMBL" id="EFC41776.1"/>
    </source>
</evidence>
<feature type="transmembrane region" description="Helical" evidence="2">
    <location>
        <begin position="197"/>
        <end position="215"/>
    </location>
</feature>
<dbReference type="AlphaFoldDB" id="D2VMQ8"/>
<gene>
    <name evidence="3" type="ORF">NAEGRDRAFT_50828</name>
</gene>
<keyword evidence="2" id="KW-1133">Transmembrane helix</keyword>
<dbReference type="InParanoid" id="D2VMQ8"/>
<dbReference type="RefSeq" id="XP_002674520.1">
    <property type="nucleotide sequence ID" value="XM_002674474.1"/>
</dbReference>
<evidence type="ECO:0000256" key="1">
    <source>
        <dbReference type="SAM" id="Coils"/>
    </source>
</evidence>
<reference evidence="3 4" key="1">
    <citation type="journal article" date="2010" name="Cell">
        <title>The genome of Naegleria gruberi illuminates early eukaryotic versatility.</title>
        <authorList>
            <person name="Fritz-Laylin L.K."/>
            <person name="Prochnik S.E."/>
            <person name="Ginger M.L."/>
            <person name="Dacks J.B."/>
            <person name="Carpenter M.L."/>
            <person name="Field M.C."/>
            <person name="Kuo A."/>
            <person name="Paredez A."/>
            <person name="Chapman J."/>
            <person name="Pham J."/>
            <person name="Shu S."/>
            <person name="Neupane R."/>
            <person name="Cipriano M."/>
            <person name="Mancuso J."/>
            <person name="Tu H."/>
            <person name="Salamov A."/>
            <person name="Lindquist E."/>
            <person name="Shapiro H."/>
            <person name="Lucas S."/>
            <person name="Grigoriev I.V."/>
            <person name="Cande W.Z."/>
            <person name="Fulton C."/>
            <person name="Rokhsar D.S."/>
            <person name="Dawson S.C."/>
        </authorList>
    </citation>
    <scope>NUCLEOTIDE SEQUENCE [LARGE SCALE GENOMIC DNA]</scope>
    <source>
        <strain evidence="3 4">NEG-M</strain>
    </source>
</reference>
<keyword evidence="1" id="KW-0175">Coiled coil</keyword>
<feature type="transmembrane region" description="Helical" evidence="2">
    <location>
        <begin position="235"/>
        <end position="253"/>
    </location>
</feature>
<dbReference type="KEGG" id="ngr:NAEGRDRAFT_50828"/>
<feature type="coiled-coil region" evidence="1">
    <location>
        <begin position="1"/>
        <end position="88"/>
    </location>
</feature>